<dbReference type="PANTHER" id="PTHR33116">
    <property type="entry name" value="REVERSE TRANSCRIPTASE ZINC-BINDING DOMAIN-CONTAINING PROTEIN-RELATED-RELATED"/>
    <property type="match status" value="1"/>
</dbReference>
<dbReference type="AlphaFoldDB" id="A0AAF0XKY3"/>
<organism evidence="2 3">
    <name type="scientific">Daucus carota subsp. sativus</name>
    <name type="common">Carrot</name>
    <dbReference type="NCBI Taxonomy" id="79200"/>
    <lineage>
        <taxon>Eukaryota</taxon>
        <taxon>Viridiplantae</taxon>
        <taxon>Streptophyta</taxon>
        <taxon>Embryophyta</taxon>
        <taxon>Tracheophyta</taxon>
        <taxon>Spermatophyta</taxon>
        <taxon>Magnoliopsida</taxon>
        <taxon>eudicotyledons</taxon>
        <taxon>Gunneridae</taxon>
        <taxon>Pentapetalae</taxon>
        <taxon>asterids</taxon>
        <taxon>campanulids</taxon>
        <taxon>Apiales</taxon>
        <taxon>Apiaceae</taxon>
        <taxon>Apioideae</taxon>
        <taxon>Scandiceae</taxon>
        <taxon>Daucinae</taxon>
        <taxon>Daucus</taxon>
        <taxon>Daucus sect. Daucus</taxon>
    </lineage>
</organism>
<protein>
    <recommendedName>
        <fullName evidence="1">Reverse transcriptase domain-containing protein</fullName>
    </recommendedName>
</protein>
<dbReference type="EMBL" id="CP093349">
    <property type="protein sequence ID" value="WOH08739.1"/>
    <property type="molecule type" value="Genomic_DNA"/>
</dbReference>
<dbReference type="KEGG" id="dcr:108203303"/>
<reference evidence="2" key="2">
    <citation type="submission" date="2022-03" db="EMBL/GenBank/DDBJ databases">
        <title>Draft title - Genomic analysis of global carrot germplasm unveils the trajectory of domestication and the origin of high carotenoid orange carrot.</title>
        <authorList>
            <person name="Iorizzo M."/>
            <person name="Ellison S."/>
            <person name="Senalik D."/>
            <person name="Macko-Podgorni A."/>
            <person name="Grzebelus D."/>
            <person name="Bostan H."/>
            <person name="Rolling W."/>
            <person name="Curaba J."/>
            <person name="Simon P."/>
        </authorList>
    </citation>
    <scope>NUCLEOTIDE SEQUENCE</scope>
    <source>
        <tissue evidence="2">Leaf</tissue>
    </source>
</reference>
<dbReference type="InterPro" id="IPR043502">
    <property type="entry name" value="DNA/RNA_pol_sf"/>
</dbReference>
<dbReference type="SUPFAM" id="SSF56672">
    <property type="entry name" value="DNA/RNA polymerases"/>
    <property type="match status" value="1"/>
</dbReference>
<proteinExistence type="predicted"/>
<evidence type="ECO:0000313" key="3">
    <source>
        <dbReference type="Proteomes" id="UP000077755"/>
    </source>
</evidence>
<keyword evidence="3" id="KW-1185">Reference proteome</keyword>
<dbReference type="InterPro" id="IPR026960">
    <property type="entry name" value="RVT-Znf"/>
</dbReference>
<dbReference type="Proteomes" id="UP000077755">
    <property type="component" value="Chromosome 7"/>
</dbReference>
<reference evidence="2" key="1">
    <citation type="journal article" date="2016" name="Nat. Genet.">
        <title>A high-quality carrot genome assembly provides new insights into carotenoid accumulation and asterid genome evolution.</title>
        <authorList>
            <person name="Iorizzo M."/>
            <person name="Ellison S."/>
            <person name="Senalik D."/>
            <person name="Zeng P."/>
            <person name="Satapoomin P."/>
            <person name="Huang J."/>
            <person name="Bowman M."/>
            <person name="Iovene M."/>
            <person name="Sanseverino W."/>
            <person name="Cavagnaro P."/>
            <person name="Yildiz M."/>
            <person name="Macko-Podgorni A."/>
            <person name="Moranska E."/>
            <person name="Grzebelus E."/>
            <person name="Grzebelus D."/>
            <person name="Ashrafi H."/>
            <person name="Zheng Z."/>
            <person name="Cheng S."/>
            <person name="Spooner D."/>
            <person name="Van Deynze A."/>
            <person name="Simon P."/>
        </authorList>
    </citation>
    <scope>NUCLEOTIDE SEQUENCE</scope>
    <source>
        <tissue evidence="2">Leaf</tissue>
    </source>
</reference>
<accession>A0AAF0XKY3</accession>
<evidence type="ECO:0000313" key="2">
    <source>
        <dbReference type="EMBL" id="WOH08739.1"/>
    </source>
</evidence>
<gene>
    <name evidence="2" type="ORF">DCAR_0728186</name>
</gene>
<dbReference type="PANTHER" id="PTHR33116:SF78">
    <property type="entry name" value="OS12G0587133 PROTEIN"/>
    <property type="match status" value="1"/>
</dbReference>
<name>A0AAF0XKY3_DAUCS</name>
<feature type="domain" description="Reverse transcriptase" evidence="1">
    <location>
        <begin position="1"/>
        <end position="159"/>
    </location>
</feature>
<dbReference type="InterPro" id="IPR000477">
    <property type="entry name" value="RT_dom"/>
</dbReference>
<dbReference type="PROSITE" id="PS50878">
    <property type="entry name" value="RT_POL"/>
    <property type="match status" value="1"/>
</dbReference>
<evidence type="ECO:0000259" key="1">
    <source>
        <dbReference type="PROSITE" id="PS50878"/>
    </source>
</evidence>
<dbReference type="Pfam" id="PF13966">
    <property type="entry name" value="zf-RVT"/>
    <property type="match status" value="1"/>
</dbReference>
<dbReference type="Pfam" id="PF00078">
    <property type="entry name" value="RVT_1"/>
    <property type="match status" value="1"/>
</dbReference>
<sequence>MNFHHKWVHWIKGIFNSSRISVLVNGAPTPEFSPNRGLRQGDPLSPLIFNLVREVLSLLLSKAASFGLFEGIALPGCRIKLLHLQFADDVLLFINGGENAMLDIKRVLQCFQVLSGLKINFNKSHLHGFSQNKAVISEWAKMLGCQEGGNSFKYLGVTIGLSPRNGKFWTPLIDRIQGKIRSLEAENISMAGKVIILKSIIDSIPVYWFGLYKLPKIVIAKIKKLRRDLFWGHKEGQSRKLHLKNWEAICAPRTSGGLGLTTIAGRNTALLAKWWWQAYNERTALWNKNFFSLKNEEGSDLISNRSHYKWIIQNGKLAFFWEDTWYGDSTLASSFPQLYACAARKHVVVEDFYQQWQSRESDCQLWSSPLPPSFSAQATALDDIMRSLSLTSNNDFLLWKPVKGHYSVSKGYDMLYNYPRHFTHDSSWHSIWSARVPPKIKVFLWKIQSGILPTREVLSWRIPSISPVCMWCRDEVETLEHIFWTCEPASWMWNFIATWWSNRRLLVRVRRFSLNRILNIYKQRHIKQVWMLVISASLWTLWLARNELVFNNSKLNAVELKNLILVRVVKWGSAANILNVGSTPEWKLNPVGVLTAMHFKKSSQFWSFLKNAYDYICMVDGAWSSRHDGSIGGE</sequence>